<proteinExistence type="predicted"/>
<dbReference type="Proteomes" id="UP001143856">
    <property type="component" value="Unassembled WGS sequence"/>
</dbReference>
<comment type="caution">
    <text evidence="1">The sequence shown here is derived from an EMBL/GenBank/DDBJ whole genome shotgun (WGS) entry which is preliminary data.</text>
</comment>
<keyword evidence="2" id="KW-1185">Reference proteome</keyword>
<sequence length="160" mass="18207">MFFQTPILLRRPVRLAELKITLARLINEGAQAHGGLSKESKITPAQRRSEVRNAMLRIHKLEEYTSQLVAVRIHCLYLIATRDMRQAFRTLRAMTSFWTAKALSLELRLRDSHEVLLRLGFSVQKIAQGWERLGYQDKTAVYSVALAAELQTSSARDVGA</sequence>
<name>A0ACC1P190_9PEZI</name>
<evidence type="ECO:0000313" key="1">
    <source>
        <dbReference type="EMBL" id="KAJ2984890.1"/>
    </source>
</evidence>
<organism evidence="1 2">
    <name type="scientific">Xylaria curta</name>
    <dbReference type="NCBI Taxonomy" id="42375"/>
    <lineage>
        <taxon>Eukaryota</taxon>
        <taxon>Fungi</taxon>
        <taxon>Dikarya</taxon>
        <taxon>Ascomycota</taxon>
        <taxon>Pezizomycotina</taxon>
        <taxon>Sordariomycetes</taxon>
        <taxon>Xylariomycetidae</taxon>
        <taxon>Xylariales</taxon>
        <taxon>Xylariaceae</taxon>
        <taxon>Xylaria</taxon>
    </lineage>
</organism>
<protein>
    <submittedName>
        <fullName evidence="1">Uncharacterized protein</fullName>
    </submittedName>
</protein>
<reference evidence="1" key="1">
    <citation type="submission" date="2022-10" db="EMBL/GenBank/DDBJ databases">
        <title>Genome Sequence of Xylaria curta.</title>
        <authorList>
            <person name="Buettner E."/>
        </authorList>
    </citation>
    <scope>NUCLEOTIDE SEQUENCE</scope>
    <source>
        <strain evidence="1">Babe10</strain>
    </source>
</reference>
<gene>
    <name evidence="1" type="ORF">NUW58_g5822</name>
</gene>
<dbReference type="EMBL" id="JAPDGR010001205">
    <property type="protein sequence ID" value="KAJ2984890.1"/>
    <property type="molecule type" value="Genomic_DNA"/>
</dbReference>
<accession>A0ACC1P190</accession>
<evidence type="ECO:0000313" key="2">
    <source>
        <dbReference type="Proteomes" id="UP001143856"/>
    </source>
</evidence>